<protein>
    <submittedName>
        <fullName evidence="2">Uncharacterized protein</fullName>
    </submittedName>
</protein>
<organism evidence="2 3">
    <name type="scientific">Pseudoduganella armeniaca</name>
    <dbReference type="NCBI Taxonomy" id="2072590"/>
    <lineage>
        <taxon>Bacteria</taxon>
        <taxon>Pseudomonadati</taxon>
        <taxon>Pseudomonadota</taxon>
        <taxon>Betaproteobacteria</taxon>
        <taxon>Burkholderiales</taxon>
        <taxon>Oxalobacteraceae</taxon>
        <taxon>Telluria group</taxon>
        <taxon>Pseudoduganella</taxon>
    </lineage>
</organism>
<keyword evidence="3" id="KW-1185">Reference proteome</keyword>
<evidence type="ECO:0000313" key="3">
    <source>
        <dbReference type="Proteomes" id="UP000240505"/>
    </source>
</evidence>
<evidence type="ECO:0000313" key="2">
    <source>
        <dbReference type="EMBL" id="AVR98351.1"/>
    </source>
</evidence>
<gene>
    <name evidence="2" type="ORF">C9I28_23955</name>
</gene>
<reference evidence="2 3" key="1">
    <citation type="submission" date="2018-03" db="EMBL/GenBank/DDBJ databases">
        <title>Massilia armeniaca sp. nov., isolated from desert soil.</title>
        <authorList>
            <person name="Huang H."/>
            <person name="Ren M."/>
        </authorList>
    </citation>
    <scope>NUCLEOTIDE SEQUENCE [LARGE SCALE GENOMIC DNA]</scope>
    <source>
        <strain evidence="2 3">ZMN-3</strain>
    </source>
</reference>
<dbReference type="KEGG" id="masz:C9I28_23955"/>
<dbReference type="Proteomes" id="UP000240505">
    <property type="component" value="Chromosome"/>
</dbReference>
<feature type="compositionally biased region" description="Low complexity" evidence="1">
    <location>
        <begin position="454"/>
        <end position="471"/>
    </location>
</feature>
<proteinExistence type="predicted"/>
<sequence>MLPIAPIGERPGVAPVHVATVAPATVPAPPGVAVDVSPLGQLLGTLALTQKRLGELAGAAVADPGADVARLGIAAGELAETFNLARTLPLPGQGALRERLAQAYEAQRDVLAQAGIALDGERLDVDSGRLLAAFGADRQRTLAALAQAAGSFTEALPPARPDPAPKPLSENAGTVPAAGLSEDSGTVPEDAENATNALAQAIPDGAADAATRRAEEAAQAAARAAQAAELAQRQAARMAEQRRLEQPPALPDDEAQAGARRLADLQASADLESASQAALTREARQAAYRLEVAREVANAEMARQEDIATQDQRLMEARAAALRQLDSSRDEDLAAQALADRLARQRADATAARADADRLVQERLDAARRAAARVPDPPVDAAPAVDSALPPERLTSADVLPRPTDARTATPPATPAPAPNAADPAVAAAIAAQRLAGGVAGGAAGPSPAPPPRTELVPPVRPVTRVAPATPMQGGRTGPRGTG</sequence>
<name>A0A2R4CFD2_9BURK</name>
<accession>A0A2R4CFD2</accession>
<feature type="region of interest" description="Disordered" evidence="1">
    <location>
        <begin position="232"/>
        <end position="257"/>
    </location>
</feature>
<dbReference type="AlphaFoldDB" id="A0A2R4CFD2"/>
<dbReference type="RefSeq" id="WP_107143687.1">
    <property type="nucleotide sequence ID" value="NZ_CP028324.1"/>
</dbReference>
<feature type="region of interest" description="Disordered" evidence="1">
    <location>
        <begin position="438"/>
        <end position="483"/>
    </location>
</feature>
<dbReference type="OrthoDB" id="8751776at2"/>
<feature type="region of interest" description="Disordered" evidence="1">
    <location>
        <begin position="369"/>
        <end position="425"/>
    </location>
</feature>
<dbReference type="EMBL" id="CP028324">
    <property type="protein sequence ID" value="AVR98351.1"/>
    <property type="molecule type" value="Genomic_DNA"/>
</dbReference>
<feature type="region of interest" description="Disordered" evidence="1">
    <location>
        <begin position="153"/>
        <end position="189"/>
    </location>
</feature>
<feature type="compositionally biased region" description="Low complexity" evidence="1">
    <location>
        <begin position="401"/>
        <end position="411"/>
    </location>
</feature>
<evidence type="ECO:0000256" key="1">
    <source>
        <dbReference type="SAM" id="MobiDB-lite"/>
    </source>
</evidence>